<organism evidence="1 2">
    <name type="scientific">Necator americanus</name>
    <name type="common">Human hookworm</name>
    <dbReference type="NCBI Taxonomy" id="51031"/>
    <lineage>
        <taxon>Eukaryota</taxon>
        <taxon>Metazoa</taxon>
        <taxon>Ecdysozoa</taxon>
        <taxon>Nematoda</taxon>
        <taxon>Chromadorea</taxon>
        <taxon>Rhabditida</taxon>
        <taxon>Rhabditina</taxon>
        <taxon>Rhabditomorpha</taxon>
        <taxon>Strongyloidea</taxon>
        <taxon>Ancylostomatidae</taxon>
        <taxon>Bunostominae</taxon>
        <taxon>Necator</taxon>
    </lineage>
</organism>
<sequence length="93" mass="10252">MHSDQASKSFFFPAIPWWSLKFDPSLSCLASRHAQHKLAVLSAAAPSARLSPPRCASHLREGVLECAVVVHDFLPPAERRTAREKIAISIPVH</sequence>
<keyword evidence="2" id="KW-1185">Reference proteome</keyword>
<dbReference type="Proteomes" id="UP001303046">
    <property type="component" value="Unassembled WGS sequence"/>
</dbReference>
<accession>A0ABR1E0L2</accession>
<proteinExistence type="predicted"/>
<protein>
    <submittedName>
        <fullName evidence="1">Uncharacterized protein</fullName>
    </submittedName>
</protein>
<evidence type="ECO:0000313" key="1">
    <source>
        <dbReference type="EMBL" id="KAK6756160.1"/>
    </source>
</evidence>
<evidence type="ECO:0000313" key="2">
    <source>
        <dbReference type="Proteomes" id="UP001303046"/>
    </source>
</evidence>
<reference evidence="1 2" key="1">
    <citation type="submission" date="2023-08" db="EMBL/GenBank/DDBJ databases">
        <title>A Necator americanus chromosomal reference genome.</title>
        <authorList>
            <person name="Ilik V."/>
            <person name="Petrzelkova K.J."/>
            <person name="Pardy F."/>
            <person name="Fuh T."/>
            <person name="Niatou-Singa F.S."/>
            <person name="Gouil Q."/>
            <person name="Baker L."/>
            <person name="Ritchie M.E."/>
            <person name="Jex A.R."/>
            <person name="Gazzola D."/>
            <person name="Li H."/>
            <person name="Toshio Fujiwara R."/>
            <person name="Zhan B."/>
            <person name="Aroian R.V."/>
            <person name="Pafco B."/>
            <person name="Schwarz E.M."/>
        </authorList>
    </citation>
    <scope>NUCLEOTIDE SEQUENCE [LARGE SCALE GENOMIC DNA]</scope>
    <source>
        <strain evidence="1 2">Aroian</strain>
        <tissue evidence="1">Whole animal</tissue>
    </source>
</reference>
<dbReference type="EMBL" id="JAVFWL010000005">
    <property type="protein sequence ID" value="KAK6756160.1"/>
    <property type="molecule type" value="Genomic_DNA"/>
</dbReference>
<comment type="caution">
    <text evidence="1">The sequence shown here is derived from an EMBL/GenBank/DDBJ whole genome shotgun (WGS) entry which is preliminary data.</text>
</comment>
<name>A0ABR1E0L2_NECAM</name>
<gene>
    <name evidence="1" type="primary">Necator_chrV.g19301</name>
    <name evidence="1" type="ORF">RB195_014509</name>
</gene>